<organism evidence="1 2">
    <name type="scientific">Pseudodesulfovibrio sediminis</name>
    <dbReference type="NCBI Taxonomy" id="2810563"/>
    <lineage>
        <taxon>Bacteria</taxon>
        <taxon>Pseudomonadati</taxon>
        <taxon>Thermodesulfobacteriota</taxon>
        <taxon>Desulfovibrionia</taxon>
        <taxon>Desulfovibrionales</taxon>
        <taxon>Desulfovibrionaceae</taxon>
    </lineage>
</organism>
<sequence>MSPTLPTEGYVRLPQVLKAIPVSRTTWWRGVKAGKYPAPVKHGRCRFWRVADIRDLIDRLSEGEG</sequence>
<keyword evidence="2" id="KW-1185">Reference proteome</keyword>
<proteinExistence type="predicted"/>
<reference evidence="1" key="1">
    <citation type="journal article" date="2022" name="Arch. Microbiol.">
        <title>Pseudodesulfovibrio sediminis sp. nov., a mesophilic and neutrophilic sulfate-reducing bacterium isolated from sediment of a brackish lake.</title>
        <authorList>
            <person name="Takahashi A."/>
            <person name="Kojima H."/>
            <person name="Watanabe M."/>
            <person name="Fukui M."/>
        </authorList>
    </citation>
    <scope>NUCLEOTIDE SEQUENCE</scope>
    <source>
        <strain evidence="1">SF6</strain>
    </source>
</reference>
<evidence type="ECO:0008006" key="3">
    <source>
        <dbReference type="Google" id="ProtNLM"/>
    </source>
</evidence>
<dbReference type="Gene3D" id="1.10.238.160">
    <property type="match status" value="1"/>
</dbReference>
<evidence type="ECO:0000313" key="1">
    <source>
        <dbReference type="EMBL" id="BCS86833.1"/>
    </source>
</evidence>
<name>A0ABM7P218_9BACT</name>
<evidence type="ECO:0000313" key="2">
    <source>
        <dbReference type="Proteomes" id="UP001053296"/>
    </source>
</evidence>
<accession>A0ABM7P218</accession>
<gene>
    <name evidence="1" type="ORF">PSDVSF_00750</name>
</gene>
<dbReference type="Proteomes" id="UP001053296">
    <property type="component" value="Chromosome"/>
</dbReference>
<protein>
    <recommendedName>
        <fullName evidence="3">Transcriptional regulator</fullName>
    </recommendedName>
</protein>
<dbReference type="EMBL" id="AP024485">
    <property type="protein sequence ID" value="BCS86833.1"/>
    <property type="molecule type" value="Genomic_DNA"/>
</dbReference>